<protein>
    <recommendedName>
        <fullName evidence="5">Autophagy-related protein 28</fullName>
    </recommendedName>
</protein>
<organism evidence="3 4">
    <name type="scientific">Amniculicola lignicola CBS 123094</name>
    <dbReference type="NCBI Taxonomy" id="1392246"/>
    <lineage>
        <taxon>Eukaryota</taxon>
        <taxon>Fungi</taxon>
        <taxon>Dikarya</taxon>
        <taxon>Ascomycota</taxon>
        <taxon>Pezizomycotina</taxon>
        <taxon>Dothideomycetes</taxon>
        <taxon>Pleosporomycetidae</taxon>
        <taxon>Pleosporales</taxon>
        <taxon>Amniculicolaceae</taxon>
        <taxon>Amniculicola</taxon>
    </lineage>
</organism>
<feature type="compositionally biased region" description="Low complexity" evidence="2">
    <location>
        <begin position="111"/>
        <end position="126"/>
    </location>
</feature>
<feature type="compositionally biased region" description="Basic and acidic residues" evidence="2">
    <location>
        <begin position="420"/>
        <end position="429"/>
    </location>
</feature>
<reference evidence="3" key="1">
    <citation type="journal article" date="2020" name="Stud. Mycol.">
        <title>101 Dothideomycetes genomes: a test case for predicting lifestyles and emergence of pathogens.</title>
        <authorList>
            <person name="Haridas S."/>
            <person name="Albert R."/>
            <person name="Binder M."/>
            <person name="Bloem J."/>
            <person name="Labutti K."/>
            <person name="Salamov A."/>
            <person name="Andreopoulos B."/>
            <person name="Baker S."/>
            <person name="Barry K."/>
            <person name="Bills G."/>
            <person name="Bluhm B."/>
            <person name="Cannon C."/>
            <person name="Castanera R."/>
            <person name="Culley D."/>
            <person name="Daum C."/>
            <person name="Ezra D."/>
            <person name="Gonzalez J."/>
            <person name="Henrissat B."/>
            <person name="Kuo A."/>
            <person name="Liang C."/>
            <person name="Lipzen A."/>
            <person name="Lutzoni F."/>
            <person name="Magnuson J."/>
            <person name="Mondo S."/>
            <person name="Nolan M."/>
            <person name="Ohm R."/>
            <person name="Pangilinan J."/>
            <person name="Park H.-J."/>
            <person name="Ramirez L."/>
            <person name="Alfaro M."/>
            <person name="Sun H."/>
            <person name="Tritt A."/>
            <person name="Yoshinaga Y."/>
            <person name="Zwiers L.-H."/>
            <person name="Turgeon B."/>
            <person name="Goodwin S."/>
            <person name="Spatafora J."/>
            <person name="Crous P."/>
            <person name="Grigoriev I."/>
        </authorList>
    </citation>
    <scope>NUCLEOTIDE SEQUENCE</scope>
    <source>
        <strain evidence="3">CBS 123094</strain>
    </source>
</reference>
<keyword evidence="4" id="KW-1185">Reference proteome</keyword>
<dbReference type="EMBL" id="ML977570">
    <property type="protein sequence ID" value="KAF2003904.1"/>
    <property type="molecule type" value="Genomic_DNA"/>
</dbReference>
<sequence>MSLLNSVIGTISPKFRSSFEDPRAHEHELPLYKSPSGSPPIPPPIAATALWNTPTTSFSPPPRVPDDLLVLQRRARHLEQQLQELLDAQADGLMSGFGGNDGYQDDVTSNGSVTPTVSSVRSGSRTSEYEDSEHVVKKKKVGLNAARRGIFKRIQQLAIVKGEEMDMLDEDLRDIQAIVNRTETWSQKRNRLEKRITDIEGEGNGARTKSLQEEASKLEVEIRQKEEELWQLKTRHRRVLNQLSESENSVEAKLSSYKASLSILDKEIAGFLSRPPDTDHVPLAQSPFLSLPAKRRTLEMAHEYWQEEHNRLADKCQEVDIDRAALDEGAVLWNNVVKKVVDFEANLQTHMIQASRTKNPNHSKLLGQMDSTISYLEEKMELATSRNWNLLVCAVGAELEAFRQGKDLLEDALGVPRSSKGKEPEKLVDTESSQTESEDEGSNSAIRITSRSPPKPSSTSSSASPPPPPSGHKFFDTDDEDPDPELMISHQDSESPWAN</sequence>
<feature type="coiled-coil region" evidence="1">
    <location>
        <begin position="208"/>
        <end position="242"/>
    </location>
</feature>
<evidence type="ECO:0000313" key="3">
    <source>
        <dbReference type="EMBL" id="KAF2003904.1"/>
    </source>
</evidence>
<evidence type="ECO:0000256" key="2">
    <source>
        <dbReference type="SAM" id="MobiDB-lite"/>
    </source>
</evidence>
<evidence type="ECO:0000313" key="4">
    <source>
        <dbReference type="Proteomes" id="UP000799779"/>
    </source>
</evidence>
<feature type="region of interest" description="Disordered" evidence="2">
    <location>
        <begin position="106"/>
        <end position="131"/>
    </location>
</feature>
<gene>
    <name evidence="3" type="ORF">P154DRAFT_519806</name>
</gene>
<accession>A0A6A5WSG7</accession>
<feature type="region of interest" description="Disordered" evidence="2">
    <location>
        <begin position="415"/>
        <end position="499"/>
    </location>
</feature>
<dbReference type="OrthoDB" id="5342758at2759"/>
<dbReference type="Proteomes" id="UP000799779">
    <property type="component" value="Unassembled WGS sequence"/>
</dbReference>
<name>A0A6A5WSG7_9PLEO</name>
<evidence type="ECO:0008006" key="5">
    <source>
        <dbReference type="Google" id="ProtNLM"/>
    </source>
</evidence>
<dbReference type="AlphaFoldDB" id="A0A6A5WSG7"/>
<keyword evidence="1" id="KW-0175">Coiled coil</keyword>
<proteinExistence type="predicted"/>
<evidence type="ECO:0000256" key="1">
    <source>
        <dbReference type="SAM" id="Coils"/>
    </source>
</evidence>